<dbReference type="InterPro" id="IPR011701">
    <property type="entry name" value="MFS"/>
</dbReference>
<dbReference type="EMBL" id="PJNB01000001">
    <property type="protein sequence ID" value="PKW16689.1"/>
    <property type="molecule type" value="Genomic_DNA"/>
</dbReference>
<accession>A0A2N3Y1A1</accession>
<organism evidence="2 3">
    <name type="scientific">Saccharopolyspora spinosa</name>
    <dbReference type="NCBI Taxonomy" id="60894"/>
    <lineage>
        <taxon>Bacteria</taxon>
        <taxon>Bacillati</taxon>
        <taxon>Actinomycetota</taxon>
        <taxon>Actinomycetes</taxon>
        <taxon>Pseudonocardiales</taxon>
        <taxon>Pseudonocardiaceae</taxon>
        <taxon>Saccharopolyspora</taxon>
    </lineage>
</organism>
<protein>
    <recommendedName>
        <fullName evidence="4">MFS transporter</fullName>
    </recommendedName>
</protein>
<dbReference type="InterPro" id="IPR036259">
    <property type="entry name" value="MFS_trans_sf"/>
</dbReference>
<keyword evidence="1" id="KW-0812">Transmembrane</keyword>
<reference evidence="2" key="1">
    <citation type="submission" date="2017-12" db="EMBL/GenBank/DDBJ databases">
        <title>Sequencing the genomes of 1000 Actinobacteria strains.</title>
        <authorList>
            <person name="Klenk H.-P."/>
        </authorList>
    </citation>
    <scope>NUCLEOTIDE SEQUENCE [LARGE SCALE GENOMIC DNA]</scope>
    <source>
        <strain evidence="2">DSM 44228</strain>
    </source>
</reference>
<evidence type="ECO:0000256" key="1">
    <source>
        <dbReference type="SAM" id="Phobius"/>
    </source>
</evidence>
<evidence type="ECO:0000313" key="2">
    <source>
        <dbReference type="EMBL" id="PKW16689.1"/>
    </source>
</evidence>
<evidence type="ECO:0008006" key="4">
    <source>
        <dbReference type="Google" id="ProtNLM"/>
    </source>
</evidence>
<dbReference type="GO" id="GO:0022857">
    <property type="term" value="F:transmembrane transporter activity"/>
    <property type="evidence" value="ECO:0007669"/>
    <property type="project" value="InterPro"/>
</dbReference>
<feature type="transmembrane region" description="Helical" evidence="1">
    <location>
        <begin position="76"/>
        <end position="94"/>
    </location>
</feature>
<keyword evidence="1" id="KW-0472">Membrane</keyword>
<proteinExistence type="predicted"/>
<dbReference type="AlphaFoldDB" id="A0A2N3Y1A1"/>
<evidence type="ECO:0000313" key="3">
    <source>
        <dbReference type="Proteomes" id="UP000233786"/>
    </source>
</evidence>
<feature type="transmembrane region" description="Helical" evidence="1">
    <location>
        <begin position="44"/>
        <end position="64"/>
    </location>
</feature>
<dbReference type="RefSeq" id="WP_101376658.1">
    <property type="nucleotide sequence ID" value="NZ_CP061007.1"/>
</dbReference>
<comment type="caution">
    <text evidence="2">The sequence shown here is derived from an EMBL/GenBank/DDBJ whole genome shotgun (WGS) entry which is preliminary data.</text>
</comment>
<dbReference type="Gene3D" id="1.20.1250.20">
    <property type="entry name" value="MFS general substrate transporter like domains"/>
    <property type="match status" value="1"/>
</dbReference>
<keyword evidence="1" id="KW-1133">Transmembrane helix</keyword>
<dbReference type="Proteomes" id="UP000233786">
    <property type="component" value="Unassembled WGS sequence"/>
</dbReference>
<name>A0A2N3Y1A1_SACSN</name>
<dbReference type="SUPFAM" id="SSF103473">
    <property type="entry name" value="MFS general substrate transporter"/>
    <property type="match status" value="1"/>
</dbReference>
<dbReference type="Pfam" id="PF07690">
    <property type="entry name" value="MFS_1"/>
    <property type="match status" value="1"/>
</dbReference>
<gene>
    <name evidence="2" type="ORF">A8926_4552</name>
</gene>
<keyword evidence="3" id="KW-1185">Reference proteome</keyword>
<sequence>MTVRSAHGGRLALVGTGLALCYTVQQSAMPVLLPLAVRLGLDEIRMGVVITASGCAFLLSNPLWTFLSHRTGTRPLLLGGLIGVLLSALAFAAVRRSDVPSDRSFTG</sequence>